<comment type="caution">
    <text evidence="2">The sequence shown here is derived from an EMBL/GenBank/DDBJ whole genome shotgun (WGS) entry which is preliminary data.</text>
</comment>
<name>A0A9W6F171_9CHLO</name>
<feature type="compositionally biased region" description="Low complexity" evidence="1">
    <location>
        <begin position="615"/>
        <end position="626"/>
    </location>
</feature>
<dbReference type="Proteomes" id="UP001165080">
    <property type="component" value="Unassembled WGS sequence"/>
</dbReference>
<feature type="region of interest" description="Disordered" evidence="1">
    <location>
        <begin position="604"/>
        <end position="646"/>
    </location>
</feature>
<feature type="region of interest" description="Disordered" evidence="1">
    <location>
        <begin position="97"/>
        <end position="133"/>
    </location>
</feature>
<accession>A0A9W6F171</accession>
<sequence>MAPSPHKNQRQDAEHRARRPHNYWSPLSVWWRAKLTATGKRPSIAELREWYDQHAHKSWPPDQLPSIKEICKYSRGLRSIEEVRDYFRAYRQDRKANGARPLGRRRASSAGKDAAMADERPAAPTTASPQPEALGPQILKLTEVVNAGSSTSAGGVPPQQQGLLGPAAPPALAPQAPCESLAANAAMALPLPLQLLLLVGQLLPQSLPQPQPLPQRPPLLQPQIIPGSSEGSSLGSAAVACPGTAAPLILAAPTANAVDPRFAAAAAAAAATATAATATTTSTSVGSVMSTAAAAPRVDLGGSYGHVASPVSWGASAPSSSEYLYDSPYDAVNGDDDDDGPYHEGAPSALGGPNFVSDPGAAATPGTPCMSYTPPPCSPPQQAQQREQPHHYGPQHPQTYPRPLRVRQMSYRQSVADCVSPGDIDTPYSAGHYPAAEYTAQHAPYGLDFAMPPPLMCDADELAANRVQMGLPYPVPMYDARQQIACPAGRGLPYAEPAHHGIPARQPLASTPASPAAYMPYNMPYTAPPCGPGPNLYARYGAQGEGGWDMASQWPQPVNLWPVRLRQESEEPGFAAAAATSADDTAASVYGSAAEAADDVAYEADASGGSGGDSGVAADAAAPSAEAGRRRGGAQQQQGAGCEQGTDATMDVFLRWAR</sequence>
<reference evidence="2 3" key="1">
    <citation type="journal article" date="2023" name="Commun. Biol.">
        <title>Reorganization of the ancestral sex-determining regions during the evolution of trioecy in Pleodorina starrii.</title>
        <authorList>
            <person name="Takahashi K."/>
            <person name="Suzuki S."/>
            <person name="Kawai-Toyooka H."/>
            <person name="Yamamoto K."/>
            <person name="Hamaji T."/>
            <person name="Ootsuki R."/>
            <person name="Yamaguchi H."/>
            <person name="Kawachi M."/>
            <person name="Higashiyama T."/>
            <person name="Nozaki H."/>
        </authorList>
    </citation>
    <scope>NUCLEOTIDE SEQUENCE [LARGE SCALE GENOMIC DNA]</scope>
    <source>
        <strain evidence="2 3">NIES-4479</strain>
    </source>
</reference>
<gene>
    <name evidence="2" type="primary">PLEST003415</name>
    <name evidence="2" type="ORF">PLESTB_000646200</name>
</gene>
<organism evidence="2 3">
    <name type="scientific">Pleodorina starrii</name>
    <dbReference type="NCBI Taxonomy" id="330485"/>
    <lineage>
        <taxon>Eukaryota</taxon>
        <taxon>Viridiplantae</taxon>
        <taxon>Chlorophyta</taxon>
        <taxon>core chlorophytes</taxon>
        <taxon>Chlorophyceae</taxon>
        <taxon>CS clade</taxon>
        <taxon>Chlamydomonadales</taxon>
        <taxon>Volvocaceae</taxon>
        <taxon>Pleodorina</taxon>
    </lineage>
</organism>
<keyword evidence="3" id="KW-1185">Reference proteome</keyword>
<evidence type="ECO:0000313" key="2">
    <source>
        <dbReference type="EMBL" id="GLC52587.1"/>
    </source>
</evidence>
<evidence type="ECO:0000313" key="3">
    <source>
        <dbReference type="Proteomes" id="UP001165080"/>
    </source>
</evidence>
<feature type="region of interest" description="Disordered" evidence="1">
    <location>
        <begin position="326"/>
        <end position="401"/>
    </location>
</feature>
<proteinExistence type="predicted"/>
<dbReference type="EMBL" id="BRXU01000006">
    <property type="protein sequence ID" value="GLC52587.1"/>
    <property type="molecule type" value="Genomic_DNA"/>
</dbReference>
<evidence type="ECO:0000256" key="1">
    <source>
        <dbReference type="SAM" id="MobiDB-lite"/>
    </source>
</evidence>
<feature type="compositionally biased region" description="Low complexity" evidence="1">
    <location>
        <begin position="153"/>
        <end position="166"/>
    </location>
</feature>
<protein>
    <submittedName>
        <fullName evidence="2">Uncharacterized protein</fullName>
    </submittedName>
</protein>
<feature type="compositionally biased region" description="Low complexity" evidence="1">
    <location>
        <begin position="633"/>
        <end position="645"/>
    </location>
</feature>
<dbReference type="AlphaFoldDB" id="A0A9W6F171"/>
<feature type="region of interest" description="Disordered" evidence="1">
    <location>
        <begin position="149"/>
        <end position="171"/>
    </location>
</feature>